<dbReference type="PATRIC" id="fig|797515.3.peg.1253"/>
<sequence length="49" mass="5445">MNKRGAHHMIEKIQVVKSITLSDFKKGNLASSGLAFLLRQLDTSTTTEK</sequence>
<proteinExistence type="predicted"/>
<reference evidence="1 2" key="1">
    <citation type="submission" date="2011-09" db="EMBL/GenBank/DDBJ databases">
        <authorList>
            <person name="Weinstock G."/>
            <person name="Sodergren E."/>
            <person name="Clifton S."/>
            <person name="Fulton L."/>
            <person name="Fulton B."/>
            <person name="Courtney L."/>
            <person name="Fronick C."/>
            <person name="Harrison M."/>
            <person name="Strong C."/>
            <person name="Farmer C."/>
            <person name="Delahaunty K."/>
            <person name="Markovic C."/>
            <person name="Hall O."/>
            <person name="Minx P."/>
            <person name="Tomlinson C."/>
            <person name="Mitreva M."/>
            <person name="Hou S."/>
            <person name="Chen J."/>
            <person name="Wollam A."/>
            <person name="Pepin K.H."/>
            <person name="Johnson M."/>
            <person name="Bhonagiri V."/>
            <person name="Zhang X."/>
            <person name="Suruliraj S."/>
            <person name="Warren W."/>
            <person name="Chinwalla A."/>
            <person name="Mardis E.R."/>
            <person name="Wilson R.K."/>
        </authorList>
    </citation>
    <scope>NUCLEOTIDE SEQUENCE [LARGE SCALE GENOMIC DNA]</scope>
    <source>
        <strain evidence="1 2">F0439</strain>
    </source>
</reference>
<dbReference type="STRING" id="797515.HMPREF9103_01351"/>
<name>G9ZNP7_9LACO</name>
<keyword evidence="2" id="KW-1185">Reference proteome</keyword>
<accession>G9ZNP7</accession>
<dbReference type="Proteomes" id="UP000004625">
    <property type="component" value="Unassembled WGS sequence"/>
</dbReference>
<evidence type="ECO:0000313" key="2">
    <source>
        <dbReference type="Proteomes" id="UP000004625"/>
    </source>
</evidence>
<gene>
    <name evidence="1" type="ORF">HMPREF9103_01351</name>
</gene>
<organism evidence="1 2">
    <name type="scientific">Lentilactobacillus parafarraginis F0439</name>
    <dbReference type="NCBI Taxonomy" id="797515"/>
    <lineage>
        <taxon>Bacteria</taxon>
        <taxon>Bacillati</taxon>
        <taxon>Bacillota</taxon>
        <taxon>Bacilli</taxon>
        <taxon>Lactobacillales</taxon>
        <taxon>Lactobacillaceae</taxon>
        <taxon>Lentilactobacillus</taxon>
    </lineage>
</organism>
<evidence type="ECO:0000313" key="1">
    <source>
        <dbReference type="EMBL" id="EHL98795.1"/>
    </source>
</evidence>
<dbReference type="HOGENOM" id="CLU_3137081_0_0_9"/>
<comment type="caution">
    <text evidence="1">The sequence shown here is derived from an EMBL/GenBank/DDBJ whole genome shotgun (WGS) entry which is preliminary data.</text>
</comment>
<dbReference type="AlphaFoldDB" id="G9ZNP7"/>
<protein>
    <submittedName>
        <fullName evidence="1">Uncharacterized protein</fullName>
    </submittedName>
</protein>
<dbReference type="EMBL" id="AGEY01000062">
    <property type="protein sequence ID" value="EHL98795.1"/>
    <property type="molecule type" value="Genomic_DNA"/>
</dbReference>